<proteinExistence type="predicted"/>
<reference evidence="1" key="1">
    <citation type="submission" date="2014-09" db="EMBL/GenBank/DDBJ databases">
        <authorList>
            <person name="Magalhaes I.L.F."/>
            <person name="Oliveira U."/>
            <person name="Santos F.R."/>
            <person name="Vidigal T.H.D.A."/>
            <person name="Brescovit A.D."/>
            <person name="Santos A.J."/>
        </authorList>
    </citation>
    <scope>NUCLEOTIDE SEQUENCE</scope>
    <source>
        <tissue evidence="1">Shoot tissue taken approximately 20 cm above the soil surface</tissue>
    </source>
</reference>
<name>A0A0A9GPP9_ARUDO</name>
<reference evidence="1" key="2">
    <citation type="journal article" date="2015" name="Data Brief">
        <title>Shoot transcriptome of the giant reed, Arundo donax.</title>
        <authorList>
            <person name="Barrero R.A."/>
            <person name="Guerrero F.D."/>
            <person name="Moolhuijzen P."/>
            <person name="Goolsby J.A."/>
            <person name="Tidwell J."/>
            <person name="Bellgard S.E."/>
            <person name="Bellgard M.I."/>
        </authorList>
    </citation>
    <scope>NUCLEOTIDE SEQUENCE</scope>
    <source>
        <tissue evidence="1">Shoot tissue taken approximately 20 cm above the soil surface</tissue>
    </source>
</reference>
<dbReference type="EMBL" id="GBRH01171429">
    <property type="protein sequence ID" value="JAE26467.1"/>
    <property type="molecule type" value="Transcribed_RNA"/>
</dbReference>
<organism evidence="1">
    <name type="scientific">Arundo donax</name>
    <name type="common">Giant reed</name>
    <name type="synonym">Donax arundinaceus</name>
    <dbReference type="NCBI Taxonomy" id="35708"/>
    <lineage>
        <taxon>Eukaryota</taxon>
        <taxon>Viridiplantae</taxon>
        <taxon>Streptophyta</taxon>
        <taxon>Embryophyta</taxon>
        <taxon>Tracheophyta</taxon>
        <taxon>Spermatophyta</taxon>
        <taxon>Magnoliopsida</taxon>
        <taxon>Liliopsida</taxon>
        <taxon>Poales</taxon>
        <taxon>Poaceae</taxon>
        <taxon>PACMAD clade</taxon>
        <taxon>Arundinoideae</taxon>
        <taxon>Arundineae</taxon>
        <taxon>Arundo</taxon>
    </lineage>
</organism>
<evidence type="ECO:0000313" key="1">
    <source>
        <dbReference type="EMBL" id="JAE26467.1"/>
    </source>
</evidence>
<sequence>MENIMKALVNSSHFYVGMIRVNKGSHQYEQLRLFTTGIRKKFLQRFKQKIVSCCIGTCRNDRCQHS</sequence>
<protein>
    <submittedName>
        <fullName evidence="1">Cl3646_1</fullName>
    </submittedName>
</protein>
<dbReference type="AlphaFoldDB" id="A0A0A9GPP9"/>
<accession>A0A0A9GPP9</accession>